<dbReference type="InterPro" id="IPR006558">
    <property type="entry name" value="LamG-like"/>
</dbReference>
<feature type="chain" id="PRO_5046330764" evidence="4">
    <location>
        <begin position="32"/>
        <end position="756"/>
    </location>
</feature>
<evidence type="ECO:0000313" key="7">
    <source>
        <dbReference type="Proteomes" id="UP001250858"/>
    </source>
</evidence>
<gene>
    <name evidence="6" type="ORF">RGF97_06940</name>
</gene>
<dbReference type="EMBL" id="CP133762">
    <property type="protein sequence ID" value="WMX44651.1"/>
    <property type="molecule type" value="Genomic_DNA"/>
</dbReference>
<evidence type="ECO:0000256" key="3">
    <source>
        <dbReference type="SAM" id="MobiDB-lite"/>
    </source>
</evidence>
<feature type="compositionally biased region" description="Basic and acidic residues" evidence="3">
    <location>
        <begin position="160"/>
        <end position="173"/>
    </location>
</feature>
<evidence type="ECO:0000256" key="1">
    <source>
        <dbReference type="ARBA" id="ARBA00022729"/>
    </source>
</evidence>
<protein>
    <submittedName>
        <fullName evidence="6">LamG-like jellyroll fold domain-containing protein</fullName>
    </submittedName>
</protein>
<dbReference type="RefSeq" id="WP_128978247.1">
    <property type="nucleotide sequence ID" value="NZ_CP133762.1"/>
</dbReference>
<dbReference type="PANTHER" id="PTHR46943">
    <property type="entry name" value="PENTRAXIN-RELATED PROTEIN PTX3"/>
    <property type="match status" value="1"/>
</dbReference>
<evidence type="ECO:0000256" key="2">
    <source>
        <dbReference type="ARBA" id="ARBA00023157"/>
    </source>
</evidence>
<evidence type="ECO:0000313" key="6">
    <source>
        <dbReference type="EMBL" id="WMX44651.1"/>
    </source>
</evidence>
<dbReference type="PANTHER" id="PTHR46943:SF1">
    <property type="entry name" value="PENTRAXIN-RELATED PROTEIN PTX3"/>
    <property type="match status" value="1"/>
</dbReference>
<name>A0ABY9RR49_9ACTN</name>
<dbReference type="Gene3D" id="3.60.10.10">
    <property type="entry name" value="Endonuclease/exonuclease/phosphatase"/>
    <property type="match status" value="1"/>
</dbReference>
<dbReference type="SUPFAM" id="SSF56219">
    <property type="entry name" value="DNase I-like"/>
    <property type="match status" value="1"/>
</dbReference>
<proteinExistence type="predicted"/>
<dbReference type="InterPro" id="IPR042837">
    <property type="entry name" value="PTX3"/>
</dbReference>
<keyword evidence="1 4" id="KW-0732">Signal</keyword>
<feature type="region of interest" description="Disordered" evidence="3">
    <location>
        <begin position="147"/>
        <end position="181"/>
    </location>
</feature>
<organism evidence="6 7">
    <name type="scientific">Streptomyces roseicoloratus</name>
    <dbReference type="NCBI Taxonomy" id="2508722"/>
    <lineage>
        <taxon>Bacteria</taxon>
        <taxon>Bacillati</taxon>
        <taxon>Actinomycetota</taxon>
        <taxon>Actinomycetes</taxon>
        <taxon>Kitasatosporales</taxon>
        <taxon>Streptomycetaceae</taxon>
        <taxon>Streptomyces</taxon>
    </lineage>
</organism>
<dbReference type="SMART" id="SM00560">
    <property type="entry name" value="LamGL"/>
    <property type="match status" value="1"/>
</dbReference>
<feature type="domain" description="LamG-like jellyroll fold" evidence="5">
    <location>
        <begin position="479"/>
        <end position="617"/>
    </location>
</feature>
<evidence type="ECO:0000259" key="5">
    <source>
        <dbReference type="SMART" id="SM00560"/>
    </source>
</evidence>
<sequence length="756" mass="80522">MRRFAARWLHACAPALAAVLLVGGQATPATALVPGDATATGYTRESVRAATWNMCGEAGGGTASDAGYCPWRNGVATGEYDNKGFAKFDGSGPTKKMEGVVRLIKERNLNAVMLQEVCAGSTPGKTTGKSHVDELKRLISEDPDLSSQGWSFASAGVTRPSDEYREPERRDPELIDSEGSDCRTDYLTGTLSNAIAVRGKITWRSEDDFETPVGTGLSMSSSNILCVEVEGWESHVCSTHISNFHEDTKKQRDPNNPEQADWEVPISSATAEAYYQQQLKIVEQVVMKFPSVVLGGDFNTSDQARLKPLYDLMAECDQRSYLPGDAANEHTKLTRVGEETDGNGGLTSYTMTSSKIDYLFSTGGFTGCDSRMEFGDRTNYLVSVTAQAECNRIKRNCKADADAYSDHTPVYGYTQGGPVVSWKLDGSATATSGPTTSLNGASGDGTSDWRTAEHGGALYMDGRVDEAIVAGAPAVDTSHSFTVSAWAKLDADAGTSAVLSQDGSRVSGMILFYNAGDNSWRFGLPRADADGWNIDQAVAPGAVKGQWTRLTGVYDASTGKVSLFVDGTKKAETTHTARWNASGPFVVGRDLVSGVRNAGFKGHIQRAEAFSYALRDDQVASYAGTMAAPTDKSIAMPLVEGMNSQGCHQHDGGLFGNAFGTAATLTPTLTATVRHPDPSKDVWAEFSLWDNTTSTQILSLGTPGSKSSTVKGQGAVSLTVPTLTPGHSYGWRVRTADATTNNNPVSANCHFLTPAA</sequence>
<dbReference type="Proteomes" id="UP001250858">
    <property type="component" value="Chromosome"/>
</dbReference>
<dbReference type="InterPro" id="IPR013320">
    <property type="entry name" value="ConA-like_dom_sf"/>
</dbReference>
<dbReference type="InterPro" id="IPR036691">
    <property type="entry name" value="Endo/exonu/phosph_ase_sf"/>
</dbReference>
<dbReference type="Pfam" id="PF13385">
    <property type="entry name" value="Laminin_G_3"/>
    <property type="match status" value="1"/>
</dbReference>
<feature type="signal peptide" evidence="4">
    <location>
        <begin position="1"/>
        <end position="31"/>
    </location>
</feature>
<dbReference type="Gene3D" id="2.60.120.200">
    <property type="match status" value="1"/>
</dbReference>
<keyword evidence="7" id="KW-1185">Reference proteome</keyword>
<evidence type="ECO:0000256" key="4">
    <source>
        <dbReference type="SAM" id="SignalP"/>
    </source>
</evidence>
<dbReference type="SUPFAM" id="SSF49899">
    <property type="entry name" value="Concanavalin A-like lectins/glucanases"/>
    <property type="match status" value="1"/>
</dbReference>
<reference evidence="6 7" key="1">
    <citation type="submission" date="2023-09" db="EMBL/GenBank/DDBJ databases">
        <title>Complete genome of Streptomyces roseicoloratus T14.</title>
        <authorList>
            <person name="Bashizi T."/>
            <person name="Kim M.-J."/>
            <person name="Lee G."/>
            <person name="Tagele S.B."/>
            <person name="Shin J.-H."/>
        </authorList>
    </citation>
    <scope>NUCLEOTIDE SEQUENCE [LARGE SCALE GENOMIC DNA]</scope>
    <source>
        <strain evidence="6 7">T14</strain>
    </source>
</reference>
<accession>A0ABY9RR49</accession>
<keyword evidence="2" id="KW-1015">Disulfide bond</keyword>